<accession>A0AAW5C0K1</accession>
<gene>
    <name evidence="1" type="ORF">L0P03_01250</name>
</gene>
<protein>
    <recommendedName>
        <fullName evidence="3">Lipoprotein</fullName>
    </recommendedName>
</protein>
<dbReference type="PROSITE" id="PS51257">
    <property type="entry name" value="PROKAR_LIPOPROTEIN"/>
    <property type="match status" value="1"/>
</dbReference>
<dbReference type="EMBL" id="JAKNDN010000002">
    <property type="protein sequence ID" value="MCG4958484.1"/>
    <property type="molecule type" value="Genomic_DNA"/>
</dbReference>
<comment type="caution">
    <text evidence="1">The sequence shown here is derived from an EMBL/GenBank/DDBJ whole genome shotgun (WGS) entry which is preliminary data.</text>
</comment>
<proteinExistence type="predicted"/>
<evidence type="ECO:0008006" key="3">
    <source>
        <dbReference type="Google" id="ProtNLM"/>
    </source>
</evidence>
<evidence type="ECO:0000313" key="1">
    <source>
        <dbReference type="EMBL" id="MCG4958484.1"/>
    </source>
</evidence>
<sequence>MKSALQKFRIAIWALMSLVACDSKEPMTSDEAANWVANMKCSFVLIIVLGVLCGCVRPKKADSSGAESIDMPESKIDTLVSVEAASDSLQVAKNAIYYWKTVFRLTEYDRQFLKKHHIRKIYLRMFDVDRVENADWELEVIPIATTLFQDTIPAGIEIVPTVYITTKAIRHDSDFAELMYKRIYAMLMRHQIRNVQEIQVDCDWTASTQDSFFGFCQKLRNLLQADSLSLSATIRLHQLKKKVPPVDKGVLMLYNTGSIYNPETKNSILSYKDVEAYLKSNITYGLPLDFAYPTYSWGILMEERNFRVILHEVNFSDTLRYKKMTGGNYLVLQEHYLENHHIRKGNIIRLENSTFSEIMRVKRLIASKMASESGNTVLYHLDSLNLSMFEEKEINQIYTPIP</sequence>
<name>A0AAW5C0K1_9BACT</name>
<dbReference type="RefSeq" id="WP_217773999.1">
    <property type="nucleotide sequence ID" value="NZ_JAHONW010000010.1"/>
</dbReference>
<organism evidence="1 2">
    <name type="scientific">Odoribacter splanchnicus</name>
    <dbReference type="NCBI Taxonomy" id="28118"/>
    <lineage>
        <taxon>Bacteria</taxon>
        <taxon>Pseudomonadati</taxon>
        <taxon>Bacteroidota</taxon>
        <taxon>Bacteroidia</taxon>
        <taxon>Bacteroidales</taxon>
        <taxon>Odoribacteraceae</taxon>
        <taxon>Odoribacter</taxon>
    </lineage>
</organism>
<evidence type="ECO:0000313" key="2">
    <source>
        <dbReference type="Proteomes" id="UP001199750"/>
    </source>
</evidence>
<reference evidence="1" key="1">
    <citation type="submission" date="2022-01" db="EMBL/GenBank/DDBJ databases">
        <title>Collection of gut derived symbiotic bacterial strains cultured from healthy donors.</title>
        <authorList>
            <person name="Lin H."/>
            <person name="Kohout C."/>
            <person name="Waligurski E."/>
            <person name="Pamer E.G."/>
        </authorList>
    </citation>
    <scope>NUCLEOTIDE SEQUENCE</scope>
    <source>
        <strain evidence="1">DFI.1.149</strain>
    </source>
</reference>
<dbReference type="Proteomes" id="UP001199750">
    <property type="component" value="Unassembled WGS sequence"/>
</dbReference>
<dbReference type="AlphaFoldDB" id="A0AAW5C0K1"/>